<evidence type="ECO:0000259" key="4">
    <source>
        <dbReference type="Pfam" id="PF05378"/>
    </source>
</evidence>
<dbReference type="EMBL" id="UZAH01032062">
    <property type="protein sequence ID" value="VDP19427.1"/>
    <property type="molecule type" value="Genomic_DNA"/>
</dbReference>
<evidence type="ECO:0000259" key="5">
    <source>
        <dbReference type="Pfam" id="PF19278"/>
    </source>
</evidence>
<sequence>ADGPDCSEIVSCKKRVIKSFVQVLSEDPANYADAPTEAIRQILEQETGVTIPRGTPVPTDRIAWIRMGTTVATNALLERKGERIALLITKGFKDLLYIGNQTRPRIFDFNIQIPEVLYEEVVEVDERVIPFDESCQMGSVGDVKEVIVEKEPQIQEIRRILREIKSKGFKSIAVAFLHSFIYPEHELKVRDIAMEEGFKSISLSHDVMPMIKVVPRGFTVCADAYLTPKIKEYISGFESGFSDRLKSVRVDFMQSDGGLCNVKNFFGSKAILSGPAGGVIGVALTAYDKEAKIPVIGFDMGGTSTDAFPYFLLTFLTLAQVSRYSGALEHVMETTTAGVTIQAPQLDINTVAAGGGSRLFFDNGIFVVGPESAGAHPGPVCYRKGGNLAITDANLVLGRILPEYFPKIFGPRCNEGLDWSVIPLSRDWLFKRGFFSAGAYVAMEKLTAQINEYVRKNPNAIDKEYTVEEAALGFVSVANEEMCRPIRAITQARGYDTSSHILACFGGAGGQHACAVAQNLGIHTVLIHRYSSLLSAYGIAMARVVSEVQEPVNVVYSPETVHIFADRLAALSGRAEGNLREQGFRNVHCEPFLHMRFAKTDCAIMVTADYDPMVIFVDYDDPCTLSNFITAFFANYKREFGFVLEDRDIIIDDIRVRGIASSEVKCDEHIGATSDPNSAVPATTKKTFFEGGFQDTAVYDIRHLLAGHRIPGPAMIIDQNSTILVEPLCSAVITSDGSIRLNVSSKREQDAVTQVDPIRLSIFSNRFMSIAEQMGRVLQRTAISTNIKERLDFSCALFGPDGGLIANAPHIPVHLGGMQYAVRYQIDHLGMDSIRNGDVILSNHPRAGGSHLPDLTLITPVFFENGSTPVFFLANRGHHADIGGIVPGSMPPNATSLEQEGATFVSFKVVENGVFREDTLIKKLKKPAEIPGCSGTRNLGDNIADIKAQIAANNKGISLVCDLITEYGLEVVQAYMQHIQSAAEQSVREMLREFGEAVYEQTGCTRLEASDYMDDGTRIQLAISIDVEKGEALFDFTGTGMEVFSSCNCPRAVTMSAIIYCLRCLVAKDVPLNSGCLYPITISIPDGTILSPSESAAVVGGNVLTSQRLCDVILGAFGAVAASQGCMNNVTFGDESMGYYETVAGGAGAGEGFDGRSGVHTHMTNTRITDPEILESRYPVILREFSLRKNSGGEGKWRGGDGVIRSLQFRRPLSLALLTERRVSAPYGLNGGKKGACGLNVLRKRTRTVNLGGKIVLGVEPGVSPLNFFP</sequence>
<dbReference type="PANTHER" id="PTHR11365">
    <property type="entry name" value="5-OXOPROLINASE RELATED"/>
    <property type="match status" value="1"/>
</dbReference>
<comment type="similarity">
    <text evidence="1">Belongs to the oxoprolinase family.</text>
</comment>
<dbReference type="Pfam" id="PF02538">
    <property type="entry name" value="Hydantoinase_B"/>
    <property type="match status" value="1"/>
</dbReference>
<feature type="domain" description="Hydantoinase B/oxoprolinase" evidence="3">
    <location>
        <begin position="756"/>
        <end position="1262"/>
    </location>
</feature>
<dbReference type="Pfam" id="PF19278">
    <property type="entry name" value="Hydant_A_C"/>
    <property type="match status" value="1"/>
</dbReference>
<dbReference type="AlphaFoldDB" id="A0A3P8AXF0"/>
<keyword evidence="7" id="KW-1185">Reference proteome</keyword>
<evidence type="ECO:0000313" key="8">
    <source>
        <dbReference type="WBParaSite" id="HPBE_0002033501-mRNA-1"/>
    </source>
</evidence>
<feature type="domain" description="Acetophenone carboxylase-like C-terminal" evidence="5">
    <location>
        <begin position="654"/>
        <end position="727"/>
    </location>
</feature>
<name>A0A3P8AXF0_HELPZ</name>
<feature type="domain" description="Hydantoinase A/oxoprolinase" evidence="2">
    <location>
        <begin position="216"/>
        <end position="417"/>
    </location>
</feature>
<dbReference type="GO" id="GO:0017168">
    <property type="term" value="F:5-oxoprolinase (ATP-hydrolyzing) activity"/>
    <property type="evidence" value="ECO:0007669"/>
    <property type="project" value="TreeGrafter"/>
</dbReference>
<dbReference type="Pfam" id="PF01968">
    <property type="entry name" value="Hydantoinase_A"/>
    <property type="match status" value="2"/>
</dbReference>
<accession>A0A3P8AXF0</accession>
<dbReference type="InterPro" id="IPR002821">
    <property type="entry name" value="Hydantoinase_A"/>
</dbReference>
<dbReference type="OrthoDB" id="3643at2759"/>
<dbReference type="Proteomes" id="UP000050761">
    <property type="component" value="Unassembled WGS sequence"/>
</dbReference>
<evidence type="ECO:0000256" key="1">
    <source>
        <dbReference type="ARBA" id="ARBA00010403"/>
    </source>
</evidence>
<dbReference type="PANTHER" id="PTHR11365:SF2">
    <property type="entry name" value="5-OXOPROLINASE"/>
    <property type="match status" value="1"/>
</dbReference>
<dbReference type="InterPro" id="IPR008040">
    <property type="entry name" value="Hydant_A_N"/>
</dbReference>
<reference evidence="8" key="2">
    <citation type="submission" date="2019-09" db="UniProtKB">
        <authorList>
            <consortium name="WormBaseParasite"/>
        </authorList>
    </citation>
    <scope>IDENTIFICATION</scope>
</reference>
<organism evidence="6">
    <name type="scientific">Heligmosomoides polygyrus</name>
    <name type="common">Parasitic roundworm</name>
    <dbReference type="NCBI Taxonomy" id="6339"/>
    <lineage>
        <taxon>Eukaryota</taxon>
        <taxon>Metazoa</taxon>
        <taxon>Ecdysozoa</taxon>
        <taxon>Nematoda</taxon>
        <taxon>Chromadorea</taxon>
        <taxon>Rhabditida</taxon>
        <taxon>Rhabditina</taxon>
        <taxon>Rhabditomorpha</taxon>
        <taxon>Strongyloidea</taxon>
        <taxon>Heligmosomidae</taxon>
        <taxon>Heligmosomoides</taxon>
    </lineage>
</organism>
<evidence type="ECO:0000259" key="2">
    <source>
        <dbReference type="Pfam" id="PF01968"/>
    </source>
</evidence>
<protein>
    <submittedName>
        <fullName evidence="8">5-oxoprolinase</fullName>
    </submittedName>
</protein>
<feature type="domain" description="Hydantoinase A/oxoprolinase" evidence="2">
    <location>
        <begin position="439"/>
        <end position="547"/>
    </location>
</feature>
<gene>
    <name evidence="6" type="ORF">HPBE_LOCUS20334</name>
</gene>
<dbReference type="GO" id="GO:0006749">
    <property type="term" value="P:glutathione metabolic process"/>
    <property type="evidence" value="ECO:0007669"/>
    <property type="project" value="TreeGrafter"/>
</dbReference>
<dbReference type="InterPro" id="IPR049517">
    <property type="entry name" value="ACX-like_C"/>
</dbReference>
<dbReference type="InterPro" id="IPR045079">
    <property type="entry name" value="Oxoprolinase-like"/>
</dbReference>
<dbReference type="WBParaSite" id="HPBE_0002033501-mRNA-1">
    <property type="protein sequence ID" value="HPBE_0002033501-mRNA-1"/>
    <property type="gene ID" value="HPBE_0002033501"/>
</dbReference>
<dbReference type="Pfam" id="PF05378">
    <property type="entry name" value="Hydant_A_N"/>
    <property type="match status" value="1"/>
</dbReference>
<dbReference type="InterPro" id="IPR003692">
    <property type="entry name" value="Hydantoinase_B"/>
</dbReference>
<dbReference type="GO" id="GO:0005829">
    <property type="term" value="C:cytosol"/>
    <property type="evidence" value="ECO:0007669"/>
    <property type="project" value="TreeGrafter"/>
</dbReference>
<evidence type="ECO:0000259" key="3">
    <source>
        <dbReference type="Pfam" id="PF02538"/>
    </source>
</evidence>
<reference evidence="6 7" key="1">
    <citation type="submission" date="2018-11" db="EMBL/GenBank/DDBJ databases">
        <authorList>
            <consortium name="Pathogen Informatics"/>
        </authorList>
    </citation>
    <scope>NUCLEOTIDE SEQUENCE [LARGE SCALE GENOMIC DNA]</scope>
</reference>
<evidence type="ECO:0000313" key="7">
    <source>
        <dbReference type="Proteomes" id="UP000050761"/>
    </source>
</evidence>
<proteinExistence type="inferred from homology"/>
<feature type="non-terminal residue" evidence="6">
    <location>
        <position position="1"/>
    </location>
</feature>
<feature type="domain" description="Hydantoinase/oxoprolinase N-terminal" evidence="4">
    <location>
        <begin position="20"/>
        <end position="196"/>
    </location>
</feature>
<evidence type="ECO:0000313" key="6">
    <source>
        <dbReference type="EMBL" id="VDP19427.1"/>
    </source>
</evidence>